<dbReference type="InterPro" id="IPR013094">
    <property type="entry name" value="AB_hydrolase_3"/>
</dbReference>
<sequence length="333" mass="36198">MASENPEPEITAKRADQLDPDAKSFLETLESEGVPQVETLSVEQARALHTDAFTPEAEPESVASVEDSTIGEFGKNIPVRIYTPEGDGPRPALVYFHGGGWVLGNLDTHDSVARSLANRGDCVVVSVEYRKAPENPFPAAVEDAYEATKWTATHAEEIGANPDKLAVGGESAGGNLAAIVAQMARDKELGAPEIDFQLLAYPVTNHDYGTKSYSQNGSGYFLSRPLMIWFWNHYLREDVDGSNVRASPLLGRDLSGLPPAFVLTAGYDPLRDEGAAYASRLSDAGVSIEHANYNGMIHDFLNMRQLDDPFPDVERADDALDRAGEALREAFEE</sequence>
<evidence type="ECO:0000259" key="4">
    <source>
        <dbReference type="Pfam" id="PF07859"/>
    </source>
</evidence>
<dbReference type="EMBL" id="BAABKX010000001">
    <property type="protein sequence ID" value="GAA5045183.1"/>
    <property type="molecule type" value="Genomic_DNA"/>
</dbReference>
<feature type="region of interest" description="Disordered" evidence="3">
    <location>
        <begin position="1"/>
        <end position="23"/>
    </location>
</feature>
<dbReference type="PANTHER" id="PTHR48081">
    <property type="entry name" value="AB HYDROLASE SUPERFAMILY PROTEIN C4A8.06C"/>
    <property type="match status" value="1"/>
</dbReference>
<dbReference type="AlphaFoldDB" id="A0AAV3UEV1"/>
<dbReference type="PANTHER" id="PTHR48081:SF8">
    <property type="entry name" value="ALPHA_BETA HYDROLASE FOLD-3 DOMAIN-CONTAINING PROTEIN-RELATED"/>
    <property type="match status" value="1"/>
</dbReference>
<dbReference type="InterPro" id="IPR050300">
    <property type="entry name" value="GDXG_lipolytic_enzyme"/>
</dbReference>
<evidence type="ECO:0000256" key="2">
    <source>
        <dbReference type="ARBA" id="ARBA00022801"/>
    </source>
</evidence>
<keyword evidence="6" id="KW-1185">Reference proteome</keyword>
<dbReference type="Proteomes" id="UP001501729">
    <property type="component" value="Unassembled WGS sequence"/>
</dbReference>
<dbReference type="InterPro" id="IPR002168">
    <property type="entry name" value="Lipase_GDXG_HIS_AS"/>
</dbReference>
<dbReference type="InterPro" id="IPR029058">
    <property type="entry name" value="AB_hydrolase_fold"/>
</dbReference>
<protein>
    <submittedName>
        <fullName evidence="5">Alpha/beta hydrolase</fullName>
    </submittedName>
</protein>
<keyword evidence="2 5" id="KW-0378">Hydrolase</keyword>
<name>A0AAV3UEV1_9EURY</name>
<dbReference type="GeneID" id="68611853"/>
<proteinExistence type="inferred from homology"/>
<dbReference type="FunFam" id="3.40.50.1820:FF:000089">
    <property type="entry name" value="Alpha/beta hydrolase"/>
    <property type="match status" value="1"/>
</dbReference>
<organism evidence="5 6">
    <name type="scientific">Haladaptatus pallidirubidus</name>
    <dbReference type="NCBI Taxonomy" id="1008152"/>
    <lineage>
        <taxon>Archaea</taxon>
        <taxon>Methanobacteriati</taxon>
        <taxon>Methanobacteriota</taxon>
        <taxon>Stenosarchaea group</taxon>
        <taxon>Halobacteria</taxon>
        <taxon>Halobacteriales</taxon>
        <taxon>Haladaptataceae</taxon>
        <taxon>Haladaptatus</taxon>
    </lineage>
</organism>
<evidence type="ECO:0000256" key="1">
    <source>
        <dbReference type="ARBA" id="ARBA00010515"/>
    </source>
</evidence>
<comment type="caution">
    <text evidence="5">The sequence shown here is derived from an EMBL/GenBank/DDBJ whole genome shotgun (WGS) entry which is preliminary data.</text>
</comment>
<dbReference type="PROSITE" id="PS01173">
    <property type="entry name" value="LIPASE_GDXG_HIS"/>
    <property type="match status" value="1"/>
</dbReference>
<dbReference type="Pfam" id="PF07859">
    <property type="entry name" value="Abhydrolase_3"/>
    <property type="match status" value="1"/>
</dbReference>
<reference evidence="5 6" key="1">
    <citation type="journal article" date="2019" name="Int. J. Syst. Evol. Microbiol.">
        <title>The Global Catalogue of Microorganisms (GCM) 10K type strain sequencing project: providing services to taxonomists for standard genome sequencing and annotation.</title>
        <authorList>
            <consortium name="The Broad Institute Genomics Platform"/>
            <consortium name="The Broad Institute Genome Sequencing Center for Infectious Disease"/>
            <person name="Wu L."/>
            <person name="Ma J."/>
        </authorList>
    </citation>
    <scope>NUCLEOTIDE SEQUENCE [LARGE SCALE GENOMIC DNA]</scope>
    <source>
        <strain evidence="5 6">JCM 17504</strain>
    </source>
</reference>
<dbReference type="SUPFAM" id="SSF53474">
    <property type="entry name" value="alpha/beta-Hydrolases"/>
    <property type="match status" value="1"/>
</dbReference>
<feature type="domain" description="Alpha/beta hydrolase fold-3" evidence="4">
    <location>
        <begin position="93"/>
        <end position="301"/>
    </location>
</feature>
<evidence type="ECO:0000313" key="6">
    <source>
        <dbReference type="Proteomes" id="UP001501729"/>
    </source>
</evidence>
<evidence type="ECO:0000313" key="5">
    <source>
        <dbReference type="EMBL" id="GAA5045183.1"/>
    </source>
</evidence>
<evidence type="ECO:0000256" key="3">
    <source>
        <dbReference type="SAM" id="MobiDB-lite"/>
    </source>
</evidence>
<dbReference type="GO" id="GO:0016787">
    <property type="term" value="F:hydrolase activity"/>
    <property type="evidence" value="ECO:0007669"/>
    <property type="project" value="UniProtKB-KW"/>
</dbReference>
<feature type="compositionally biased region" description="Basic and acidic residues" evidence="3">
    <location>
        <begin position="10"/>
        <end position="23"/>
    </location>
</feature>
<dbReference type="Gene3D" id="3.40.50.1820">
    <property type="entry name" value="alpha/beta hydrolase"/>
    <property type="match status" value="1"/>
</dbReference>
<comment type="similarity">
    <text evidence="1">Belongs to the 'GDXG' lipolytic enzyme family.</text>
</comment>
<gene>
    <name evidence="5" type="ORF">GCM10025751_12740</name>
</gene>
<accession>A0AAV3UEV1</accession>
<dbReference type="RefSeq" id="WP_227776062.1">
    <property type="nucleotide sequence ID" value="NZ_CP085301.1"/>
</dbReference>